<protein>
    <submittedName>
        <fullName evidence="1">Uncharacterized protein</fullName>
    </submittedName>
</protein>
<evidence type="ECO:0000313" key="2">
    <source>
        <dbReference type="Proteomes" id="UP001596514"/>
    </source>
</evidence>
<reference evidence="2" key="1">
    <citation type="journal article" date="2019" name="Int. J. Syst. Evol. Microbiol.">
        <title>The Global Catalogue of Microorganisms (GCM) 10K type strain sequencing project: providing services to taxonomists for standard genome sequencing and annotation.</title>
        <authorList>
            <consortium name="The Broad Institute Genomics Platform"/>
            <consortium name="The Broad Institute Genome Sequencing Center for Infectious Disease"/>
            <person name="Wu L."/>
            <person name="Ma J."/>
        </authorList>
    </citation>
    <scope>NUCLEOTIDE SEQUENCE [LARGE SCALE GENOMIC DNA]</scope>
    <source>
        <strain evidence="2">JCM 10083</strain>
    </source>
</reference>
<dbReference type="Proteomes" id="UP001596514">
    <property type="component" value="Unassembled WGS sequence"/>
</dbReference>
<name>A0ABW2TE13_9ACTN</name>
<evidence type="ECO:0000313" key="1">
    <source>
        <dbReference type="EMBL" id="MFC7606328.1"/>
    </source>
</evidence>
<dbReference type="EMBL" id="JBHTEE010000001">
    <property type="protein sequence ID" value="MFC7606328.1"/>
    <property type="molecule type" value="Genomic_DNA"/>
</dbReference>
<comment type="caution">
    <text evidence="1">The sequence shown here is derived from an EMBL/GenBank/DDBJ whole genome shotgun (WGS) entry which is preliminary data.</text>
</comment>
<sequence>MSTHADADAVLAAGQVQTYAYGWLVWWSLRYRRFEAWDCRDVAFFRTVYANSAAELWDRMQQVEFDLWRTSSPGATPLVAIAADHLSPSESCSQADERS</sequence>
<organism evidence="1 2">
    <name type="scientific">Streptosporangium amethystogenes subsp. fukuiense</name>
    <dbReference type="NCBI Taxonomy" id="698418"/>
    <lineage>
        <taxon>Bacteria</taxon>
        <taxon>Bacillati</taxon>
        <taxon>Actinomycetota</taxon>
        <taxon>Actinomycetes</taxon>
        <taxon>Streptosporangiales</taxon>
        <taxon>Streptosporangiaceae</taxon>
        <taxon>Streptosporangium</taxon>
    </lineage>
</organism>
<accession>A0ABW2TE13</accession>
<proteinExistence type="predicted"/>
<gene>
    <name evidence="1" type="ORF">ACFQVD_40130</name>
</gene>
<keyword evidence="2" id="KW-1185">Reference proteome</keyword>
<dbReference type="RefSeq" id="WP_343970019.1">
    <property type="nucleotide sequence ID" value="NZ_BAAAGK010000081.1"/>
</dbReference>